<keyword evidence="11" id="KW-1185">Reference proteome</keyword>
<evidence type="ECO:0000259" key="9">
    <source>
        <dbReference type="Pfam" id="PF01979"/>
    </source>
</evidence>
<dbReference type="PANTHER" id="PTHR11113:SF14">
    <property type="entry name" value="N-ACETYLGLUCOSAMINE-6-PHOSPHATE DEACETYLASE"/>
    <property type="match status" value="1"/>
</dbReference>
<evidence type="ECO:0000256" key="7">
    <source>
        <dbReference type="PIRSR" id="PIRSR038994-2"/>
    </source>
</evidence>
<dbReference type="GO" id="GO:0046872">
    <property type="term" value="F:metal ion binding"/>
    <property type="evidence" value="ECO:0007669"/>
    <property type="project" value="UniProtKB-KW"/>
</dbReference>
<dbReference type="InterPro" id="IPR011059">
    <property type="entry name" value="Metal-dep_hydrolase_composite"/>
</dbReference>
<keyword evidence="3 5" id="KW-0378">Hydrolase</keyword>
<evidence type="ECO:0000256" key="2">
    <source>
        <dbReference type="ARBA" id="ARBA00022723"/>
    </source>
</evidence>
<feature type="binding site" evidence="8">
    <location>
        <position position="225"/>
    </location>
    <ligand>
        <name>Zn(2+)</name>
        <dbReference type="ChEBI" id="CHEBI:29105"/>
    </ligand>
</feature>
<feature type="binding site" evidence="7">
    <location>
        <begin position="316"/>
        <end position="318"/>
    </location>
    <ligand>
        <name>substrate</name>
    </ligand>
</feature>
<dbReference type="GO" id="GO:0008448">
    <property type="term" value="F:N-acetylglucosamine-6-phosphate deacetylase activity"/>
    <property type="evidence" value="ECO:0007669"/>
    <property type="project" value="InterPro"/>
</dbReference>
<dbReference type="PANTHER" id="PTHR11113">
    <property type="entry name" value="N-ACETYLGLUCOSAMINE-6-PHOSPHATE DEACETYLASE"/>
    <property type="match status" value="1"/>
</dbReference>
<proteinExistence type="inferred from homology"/>
<evidence type="ECO:0000313" key="11">
    <source>
        <dbReference type="Proteomes" id="UP000326838"/>
    </source>
</evidence>
<dbReference type="Pfam" id="PF01979">
    <property type="entry name" value="Amidohydro_1"/>
    <property type="match status" value="1"/>
</dbReference>
<evidence type="ECO:0000256" key="1">
    <source>
        <dbReference type="ARBA" id="ARBA00010716"/>
    </source>
</evidence>
<dbReference type="InterPro" id="IPR032466">
    <property type="entry name" value="Metal_Hydrolase"/>
</dbReference>
<feature type="domain" description="Amidohydrolase-related" evidence="9">
    <location>
        <begin position="65"/>
        <end position="373"/>
    </location>
</feature>
<feature type="binding site" evidence="7">
    <location>
        <position position="236"/>
    </location>
    <ligand>
        <name>substrate</name>
    </ligand>
</feature>
<keyword evidence="4 5" id="KW-0119">Carbohydrate metabolism</keyword>
<dbReference type="AlphaFoldDB" id="A0A5N0TGG1"/>
<comment type="similarity">
    <text evidence="1 5">Belongs to the metallo-dependent hydrolases superfamily. NagA family.</text>
</comment>
<dbReference type="RefSeq" id="WP_150894215.1">
    <property type="nucleotide sequence ID" value="NZ_VYUY01000015.1"/>
</dbReference>
<comment type="caution">
    <text evidence="10">The sequence shown here is derived from an EMBL/GenBank/DDBJ whole genome shotgun (WGS) entry which is preliminary data.</text>
</comment>
<evidence type="ECO:0000256" key="6">
    <source>
        <dbReference type="PIRSR" id="PIRSR038994-1"/>
    </source>
</evidence>
<feature type="binding site" evidence="8">
    <location>
        <position position="204"/>
    </location>
    <ligand>
        <name>Zn(2+)</name>
        <dbReference type="ChEBI" id="CHEBI:29105"/>
    </ligand>
</feature>
<evidence type="ECO:0000256" key="4">
    <source>
        <dbReference type="ARBA" id="ARBA00023277"/>
    </source>
</evidence>
<dbReference type="SUPFAM" id="SSF51556">
    <property type="entry name" value="Metallo-dependent hydrolases"/>
    <property type="match status" value="1"/>
</dbReference>
<feature type="binding site" evidence="7">
    <location>
        <begin position="228"/>
        <end position="229"/>
    </location>
    <ligand>
        <name>substrate</name>
    </ligand>
</feature>
<keyword evidence="2 8" id="KW-0479">Metal-binding</keyword>
<dbReference type="PIRSF" id="PIRSF038994">
    <property type="entry name" value="NagA"/>
    <property type="match status" value="1"/>
</dbReference>
<sequence length="399" mass="40442">MNTLIHSVRVVSALPAGPAIDLADGWVHLAGGQVRAVGTGDAWRHARDDDTRVVDGTAEAGPGATLTPGLVDIHNHGGAGCSFDDGLDAVAAAAAAHRADGTTRLVASLVSAPVALLRDQLAAIALACRRLPGILGAHLEGPFLSPLHAGAHAPEALLRPTPELIDPLLETGVVRQMTIAPELDGAPAAIARIVAHGTVVAIGHTHSDAATARAAIDAGATLVTHAFNAMLPLHHRAPGVVGVALADPRVMLEAIPDGVHLHDDVLGLLLRAAPDRVVLVTDAMAAAACGDGAYRLGGKEVEVRDGVARLRGSDTIAGSTLTLAAGLRHATAAGIPLPQAVSAATLLPARAIRAGSVGAFAPGYVADAVLWDGSLNVREVWQDGPSGEGIHPRGRARDV</sequence>
<protein>
    <submittedName>
        <fullName evidence="10">Amidohydrolase family protein</fullName>
    </submittedName>
</protein>
<name>A0A5N0TGG1_9MICO</name>
<gene>
    <name evidence="10" type="ORF">F6B40_11815</name>
</gene>
<dbReference type="InterPro" id="IPR006680">
    <property type="entry name" value="Amidohydro-rel"/>
</dbReference>
<feature type="binding site" evidence="7">
    <location>
        <position position="151"/>
    </location>
    <ligand>
        <name>substrate</name>
    </ligand>
</feature>
<evidence type="ECO:0000256" key="8">
    <source>
        <dbReference type="PIRSR" id="PIRSR038994-3"/>
    </source>
</evidence>
<feature type="binding site" evidence="7">
    <location>
        <position position="260"/>
    </location>
    <ligand>
        <name>substrate</name>
    </ligand>
</feature>
<dbReference type="SUPFAM" id="SSF51338">
    <property type="entry name" value="Composite domain of metallo-dependent hydrolases"/>
    <property type="match status" value="1"/>
</dbReference>
<dbReference type="Proteomes" id="UP000326838">
    <property type="component" value="Unassembled WGS sequence"/>
</dbReference>
<comment type="cofactor">
    <cofactor evidence="8">
        <name>a divalent metal cation</name>
        <dbReference type="ChEBI" id="CHEBI:60240"/>
    </cofactor>
    <text evidence="8">Binds 1 divalent metal cation per subunit.</text>
</comment>
<evidence type="ECO:0000256" key="5">
    <source>
        <dbReference type="PIRNR" id="PIRNR038994"/>
    </source>
</evidence>
<dbReference type="InterPro" id="IPR003764">
    <property type="entry name" value="GlcNAc_6-P_deAcase"/>
</dbReference>
<dbReference type="EMBL" id="VYUY01000015">
    <property type="protein sequence ID" value="KAA9132369.1"/>
    <property type="molecule type" value="Genomic_DNA"/>
</dbReference>
<dbReference type="GO" id="GO:0006046">
    <property type="term" value="P:N-acetylglucosamine catabolic process"/>
    <property type="evidence" value="ECO:0007669"/>
    <property type="project" value="TreeGrafter"/>
</dbReference>
<dbReference type="Gene3D" id="3.20.20.140">
    <property type="entry name" value="Metal-dependent hydrolases"/>
    <property type="match status" value="1"/>
</dbReference>
<dbReference type="Gene3D" id="2.30.40.10">
    <property type="entry name" value="Urease, subunit C, domain 1"/>
    <property type="match status" value="1"/>
</dbReference>
<reference evidence="11" key="1">
    <citation type="submission" date="2019-09" db="EMBL/GenBank/DDBJ databases">
        <title>Mumia zhuanghuii sp. nov. isolated from the intestinal contents of plateau pika (Ochotona curzoniae) in the Qinghai-Tibet plateau of China.</title>
        <authorList>
            <person name="Tian Z."/>
        </authorList>
    </citation>
    <scope>NUCLEOTIDE SEQUENCE [LARGE SCALE GENOMIC DNA]</scope>
    <source>
        <strain evidence="11">L-033</strain>
    </source>
</reference>
<organism evidence="10 11">
    <name type="scientific">Microbacterium caowuchunii</name>
    <dbReference type="NCBI Taxonomy" id="2614638"/>
    <lineage>
        <taxon>Bacteria</taxon>
        <taxon>Bacillati</taxon>
        <taxon>Actinomycetota</taxon>
        <taxon>Actinomycetes</taxon>
        <taxon>Micrococcales</taxon>
        <taxon>Microbacteriaceae</taxon>
        <taxon>Microbacterium</taxon>
    </lineage>
</organism>
<feature type="binding site" evidence="8">
    <location>
        <position position="140"/>
    </location>
    <ligand>
        <name>Zn(2+)</name>
        <dbReference type="ChEBI" id="CHEBI:29105"/>
    </ligand>
</feature>
<feature type="active site" description="Proton donor/acceptor" evidence="6">
    <location>
        <position position="282"/>
    </location>
</feature>
<accession>A0A5N0TGG1</accession>
<evidence type="ECO:0000313" key="10">
    <source>
        <dbReference type="EMBL" id="KAA9132369.1"/>
    </source>
</evidence>
<evidence type="ECO:0000256" key="3">
    <source>
        <dbReference type="ARBA" id="ARBA00022801"/>
    </source>
</evidence>